<dbReference type="InterPro" id="IPR052155">
    <property type="entry name" value="Biofilm_reg_signaling"/>
</dbReference>
<dbReference type="Gene3D" id="3.30.70.270">
    <property type="match status" value="1"/>
</dbReference>
<evidence type="ECO:0000259" key="2">
    <source>
        <dbReference type="PROSITE" id="PS50887"/>
    </source>
</evidence>
<dbReference type="SMART" id="SM00091">
    <property type="entry name" value="PAS"/>
    <property type="match status" value="1"/>
</dbReference>
<dbReference type="InterPro" id="IPR013655">
    <property type="entry name" value="PAS_fold_3"/>
</dbReference>
<dbReference type="AlphaFoldDB" id="A0A848L7X5"/>
<dbReference type="InterPro" id="IPR000160">
    <property type="entry name" value="GGDEF_dom"/>
</dbReference>
<dbReference type="SMART" id="SM00267">
    <property type="entry name" value="GGDEF"/>
    <property type="match status" value="1"/>
</dbReference>
<dbReference type="InterPro" id="IPR043128">
    <property type="entry name" value="Rev_trsase/Diguanyl_cyclase"/>
</dbReference>
<proteinExistence type="predicted"/>
<sequence>MKSPSERVDDALAAVRSAHQDTSRLIRLLATLAEPGSAASVVDRFLIVLSDVFAADLTLVADFDQSMLRVRQSCGLADDSEILNRGVPLDSASAAALSTAGTVPAQQVPRVLAQLGLTTVMWAPLTREIETTSIIVVGRSADRDLGTLDLPILRSVTDRLSLVIAERERTNSLELLASSGHLLTRHLDTHSVLVESADLLRRLTGAPETWSVAVSDGLETGRAHSSSTSEPSWQPNESLLARWDTMTAGDLWWLNVEDRSIVGVAAFRDSEPCAVLYAVSPRSVDKDMVAILANYTAAAIVNAALYDGLHQNEAFLRSITDSIGDMVAIIDVAGKFSYASPSFASELGYDPAELVGLRLASLVHPDHREAFGRALELSRSATGYPPGVTKVEYRMSTGSGEWSWVESAIRLSPGSRDKFVFSSRVIDDRKRVEEQLRREARHDSLTGLANRGAIMQLLTDLISDGSPRRIGALFFDLDGFKAINDKFGHEAGDILLKQLAVRVRALWELDDNLARLGGDEFLLVLPDVSGRTEVVDAGVQISEALSVPFSVNGETVSVSASIGGAVHSRERSSPEAILRAADAAMYSAKKQGIGLVVTTDG</sequence>
<dbReference type="PANTHER" id="PTHR44757">
    <property type="entry name" value="DIGUANYLATE CYCLASE DGCP"/>
    <property type="match status" value="1"/>
</dbReference>
<keyword evidence="4" id="KW-1185">Reference proteome</keyword>
<comment type="caution">
    <text evidence="3">The sequence shown here is derived from an EMBL/GenBank/DDBJ whole genome shotgun (WGS) entry which is preliminary data.</text>
</comment>
<name>A0A848L7X5_9ACTN</name>
<dbReference type="NCBIfam" id="TIGR00254">
    <property type="entry name" value="GGDEF"/>
    <property type="match status" value="1"/>
</dbReference>
<organism evidence="3 4">
    <name type="scientific">Gordonia asplenii</name>
    <dbReference type="NCBI Taxonomy" id="2725283"/>
    <lineage>
        <taxon>Bacteria</taxon>
        <taxon>Bacillati</taxon>
        <taxon>Actinomycetota</taxon>
        <taxon>Actinomycetes</taxon>
        <taxon>Mycobacteriales</taxon>
        <taxon>Gordoniaceae</taxon>
        <taxon>Gordonia</taxon>
    </lineage>
</organism>
<accession>A0A848L7X5</accession>
<reference evidence="3 4" key="1">
    <citation type="submission" date="2020-04" db="EMBL/GenBank/DDBJ databases">
        <title>Gordonia sp. nov. TBRC 11910.</title>
        <authorList>
            <person name="Suriyachadkun C."/>
        </authorList>
    </citation>
    <scope>NUCLEOTIDE SEQUENCE [LARGE SCALE GENOMIC DNA]</scope>
    <source>
        <strain evidence="3 4">TBRC 11910</strain>
    </source>
</reference>
<dbReference type="PROSITE" id="PS50112">
    <property type="entry name" value="PAS"/>
    <property type="match status" value="1"/>
</dbReference>
<dbReference type="InterPro" id="IPR000014">
    <property type="entry name" value="PAS"/>
</dbReference>
<dbReference type="SUPFAM" id="SSF55785">
    <property type="entry name" value="PYP-like sensor domain (PAS domain)"/>
    <property type="match status" value="1"/>
</dbReference>
<dbReference type="SUPFAM" id="SSF55073">
    <property type="entry name" value="Nucleotide cyclase"/>
    <property type="match status" value="1"/>
</dbReference>
<dbReference type="CDD" id="cd01949">
    <property type="entry name" value="GGDEF"/>
    <property type="match status" value="1"/>
</dbReference>
<dbReference type="EMBL" id="JABBNB010000025">
    <property type="protein sequence ID" value="NMO03678.1"/>
    <property type="molecule type" value="Genomic_DNA"/>
</dbReference>
<dbReference type="PANTHER" id="PTHR44757:SF2">
    <property type="entry name" value="BIOFILM ARCHITECTURE MAINTENANCE PROTEIN MBAA"/>
    <property type="match status" value="1"/>
</dbReference>
<dbReference type="Pfam" id="PF00990">
    <property type="entry name" value="GGDEF"/>
    <property type="match status" value="1"/>
</dbReference>
<dbReference type="Gene3D" id="3.30.450.20">
    <property type="entry name" value="PAS domain"/>
    <property type="match status" value="1"/>
</dbReference>
<feature type="domain" description="GGDEF" evidence="2">
    <location>
        <begin position="468"/>
        <end position="601"/>
    </location>
</feature>
<protein>
    <submittedName>
        <fullName evidence="3">Diguanylate cyclase</fullName>
    </submittedName>
</protein>
<evidence type="ECO:0000313" key="4">
    <source>
        <dbReference type="Proteomes" id="UP000550729"/>
    </source>
</evidence>
<dbReference type="PROSITE" id="PS50887">
    <property type="entry name" value="GGDEF"/>
    <property type="match status" value="1"/>
</dbReference>
<dbReference type="InterPro" id="IPR035965">
    <property type="entry name" value="PAS-like_dom_sf"/>
</dbReference>
<dbReference type="CDD" id="cd00130">
    <property type="entry name" value="PAS"/>
    <property type="match status" value="1"/>
</dbReference>
<dbReference type="Proteomes" id="UP000550729">
    <property type="component" value="Unassembled WGS sequence"/>
</dbReference>
<dbReference type="Pfam" id="PF08447">
    <property type="entry name" value="PAS_3"/>
    <property type="match status" value="1"/>
</dbReference>
<dbReference type="InterPro" id="IPR029787">
    <property type="entry name" value="Nucleotide_cyclase"/>
</dbReference>
<dbReference type="RefSeq" id="WP_170196177.1">
    <property type="nucleotide sequence ID" value="NZ_JABBNB010000025.1"/>
</dbReference>
<gene>
    <name evidence="3" type="ORF">HH308_20900</name>
</gene>
<dbReference type="NCBIfam" id="TIGR00229">
    <property type="entry name" value="sensory_box"/>
    <property type="match status" value="1"/>
</dbReference>
<evidence type="ECO:0000259" key="1">
    <source>
        <dbReference type="PROSITE" id="PS50112"/>
    </source>
</evidence>
<evidence type="ECO:0000313" key="3">
    <source>
        <dbReference type="EMBL" id="NMO03678.1"/>
    </source>
</evidence>
<feature type="domain" description="PAS" evidence="1">
    <location>
        <begin position="312"/>
        <end position="382"/>
    </location>
</feature>